<evidence type="ECO:0000256" key="7">
    <source>
        <dbReference type="SAM" id="SignalP"/>
    </source>
</evidence>
<evidence type="ECO:0000313" key="8">
    <source>
        <dbReference type="EMBL" id="PWQ94511.1"/>
    </source>
</evidence>
<dbReference type="GO" id="GO:0006829">
    <property type="term" value="P:zinc ion transport"/>
    <property type="evidence" value="ECO:0007669"/>
    <property type="project" value="UniProtKB-KW"/>
</dbReference>
<dbReference type="PANTHER" id="PTHR42953:SF3">
    <property type="entry name" value="HIGH-AFFINITY ZINC UPTAKE SYSTEM PROTEIN ZNUA"/>
    <property type="match status" value="1"/>
</dbReference>
<dbReference type="Proteomes" id="UP000245506">
    <property type="component" value="Unassembled WGS sequence"/>
</dbReference>
<protein>
    <recommendedName>
        <fullName evidence="2">High-affinity zinc uptake system protein ZnuA</fullName>
    </recommendedName>
</protein>
<evidence type="ECO:0000313" key="9">
    <source>
        <dbReference type="Proteomes" id="UP000245506"/>
    </source>
</evidence>
<organism evidence="8 9">
    <name type="scientific">Leucothrix arctica</name>
    <dbReference type="NCBI Taxonomy" id="1481894"/>
    <lineage>
        <taxon>Bacteria</taxon>
        <taxon>Pseudomonadati</taxon>
        <taxon>Pseudomonadota</taxon>
        <taxon>Gammaproteobacteria</taxon>
        <taxon>Thiotrichales</taxon>
        <taxon>Thiotrichaceae</taxon>
        <taxon>Leucothrix</taxon>
    </lineage>
</organism>
<comment type="caution">
    <text evidence="8">The sequence shown here is derived from an EMBL/GenBank/DDBJ whole genome shotgun (WGS) entry which is preliminary data.</text>
</comment>
<feature type="signal peptide" evidence="7">
    <location>
        <begin position="1"/>
        <end position="21"/>
    </location>
</feature>
<keyword evidence="4 7" id="KW-0732">Signal</keyword>
<evidence type="ECO:0000256" key="5">
    <source>
        <dbReference type="ARBA" id="ARBA00022906"/>
    </source>
</evidence>
<dbReference type="EMBL" id="QGKL01000039">
    <property type="protein sequence ID" value="PWQ94511.1"/>
    <property type="molecule type" value="Genomic_DNA"/>
</dbReference>
<dbReference type="Gene3D" id="3.40.50.1980">
    <property type="entry name" value="Nitrogenase molybdenum iron protein domain"/>
    <property type="match status" value="2"/>
</dbReference>
<feature type="region of interest" description="Disordered" evidence="6">
    <location>
        <begin position="118"/>
        <end position="150"/>
    </location>
</feature>
<dbReference type="InterPro" id="IPR006127">
    <property type="entry name" value="ZnuA-like"/>
</dbReference>
<keyword evidence="5" id="KW-0864">Zinc transport</keyword>
<sequence length="329" mass="37273">MKRIVLFFAVIAALSSSLAMAEEKPLIVSTIRPIQAIVVAITGDNVETKQLIPDFASPHQYSLKPSEIRLLNKADLVIRIDDHLETFLEKSMRSLDLEKLVTLSTVKGLTLLSANHDHNDHEEAEHDEDAHEKESSHEDEHHHDEDHEQLKAEDTDYHLWLSPSNAVLIAANIRDRIIAIDPSNKESYESNTQQLIDSISETDKAIIETLAPIKEMPFLVMHDAWQYFTNHYGLNQLDSITLQERLKPSAKALSKARQTITDSNVRCIVTELGFKLKTLRVLTEDIDVNTTEIDPMGRQIKLSKQAYPALLDYTAKQLVECLTHTTTKK</sequence>
<name>A0A317C8C5_9GAMM</name>
<dbReference type="PANTHER" id="PTHR42953">
    <property type="entry name" value="HIGH-AFFINITY ZINC UPTAKE SYSTEM PROTEIN ZNUA-RELATED"/>
    <property type="match status" value="1"/>
</dbReference>
<dbReference type="Pfam" id="PF01297">
    <property type="entry name" value="ZnuA"/>
    <property type="match status" value="1"/>
</dbReference>
<keyword evidence="9" id="KW-1185">Reference proteome</keyword>
<evidence type="ECO:0000256" key="4">
    <source>
        <dbReference type="ARBA" id="ARBA00022729"/>
    </source>
</evidence>
<dbReference type="GO" id="GO:0046872">
    <property type="term" value="F:metal ion binding"/>
    <property type="evidence" value="ECO:0007669"/>
    <property type="project" value="InterPro"/>
</dbReference>
<proteinExistence type="inferred from homology"/>
<comment type="similarity">
    <text evidence="1">Belongs to the bacterial solute-binding protein 9 family.</text>
</comment>
<dbReference type="OrthoDB" id="7346865at2"/>
<dbReference type="InterPro" id="IPR050492">
    <property type="entry name" value="Bact_metal-bind_prot9"/>
</dbReference>
<dbReference type="SUPFAM" id="SSF53807">
    <property type="entry name" value="Helical backbone' metal receptor"/>
    <property type="match status" value="1"/>
</dbReference>
<keyword evidence="3" id="KW-0813">Transport</keyword>
<feature type="chain" id="PRO_5016421729" description="High-affinity zinc uptake system protein ZnuA" evidence="7">
    <location>
        <begin position="22"/>
        <end position="329"/>
    </location>
</feature>
<reference evidence="8 9" key="1">
    <citation type="submission" date="2018-05" db="EMBL/GenBank/DDBJ databases">
        <title>Leucothrix arctica sp. nov., isolated from Arctic seawater.</title>
        <authorList>
            <person name="Choi A."/>
            <person name="Baek K."/>
        </authorList>
    </citation>
    <scope>NUCLEOTIDE SEQUENCE [LARGE SCALE GENOMIC DNA]</scope>
    <source>
        <strain evidence="8 9">IMCC9719</strain>
    </source>
</reference>
<dbReference type="RefSeq" id="WP_109824160.1">
    <property type="nucleotide sequence ID" value="NZ_QGKL01000039.1"/>
</dbReference>
<keyword evidence="5" id="KW-0406">Ion transport</keyword>
<evidence type="ECO:0000256" key="6">
    <source>
        <dbReference type="SAM" id="MobiDB-lite"/>
    </source>
</evidence>
<keyword evidence="5" id="KW-0862">Zinc</keyword>
<gene>
    <name evidence="8" type="ORF">DKT75_14530</name>
</gene>
<evidence type="ECO:0000256" key="2">
    <source>
        <dbReference type="ARBA" id="ARBA00015915"/>
    </source>
</evidence>
<evidence type="ECO:0000256" key="1">
    <source>
        <dbReference type="ARBA" id="ARBA00011028"/>
    </source>
</evidence>
<evidence type="ECO:0000256" key="3">
    <source>
        <dbReference type="ARBA" id="ARBA00022448"/>
    </source>
</evidence>
<accession>A0A317C8C5</accession>
<dbReference type="AlphaFoldDB" id="A0A317C8C5"/>